<sequence length="214" mass="24583">MPQVIATTVYRLDELPEGAKYRARAWYREGGFDHDWYDTVFEDFQRIADILGIRIKTRVSRLVGGRTREDPCIWFSGFWSQGDGACWEGTYSYRKSAAADLRAYAPQDPTLHRIAETLQAAQRRNFYQLRAEVSHRGSYYHAFTMAVSVTRESSAAAEVIGDAEAVVAEALRDLANWLYRHLEQEYDHLTSDEAVDETLMVNGYTFTEEGRRFG</sequence>
<keyword evidence="2" id="KW-1185">Reference proteome</keyword>
<dbReference type="OrthoDB" id="791062at2"/>
<reference evidence="1 2" key="1">
    <citation type="submission" date="2018-04" db="EMBL/GenBank/DDBJ databases">
        <title>Genomic Encyclopedia of Archaeal and Bacterial Type Strains, Phase II (KMG-II): from individual species to whole genera.</title>
        <authorList>
            <person name="Goeker M."/>
        </authorList>
    </citation>
    <scope>NUCLEOTIDE SEQUENCE [LARGE SCALE GENOMIC DNA]</scope>
    <source>
        <strain evidence="1 2">DSM 21823</strain>
    </source>
</reference>
<evidence type="ECO:0008006" key="3">
    <source>
        <dbReference type="Google" id="ProtNLM"/>
    </source>
</evidence>
<comment type="caution">
    <text evidence="1">The sequence shown here is derived from an EMBL/GenBank/DDBJ whole genome shotgun (WGS) entry which is preliminary data.</text>
</comment>
<accession>A0A2T6ABE4</accession>
<protein>
    <recommendedName>
        <fullName evidence="3">Antitoxin of toxin-antitoxin stability system</fullName>
    </recommendedName>
</protein>
<dbReference type="Proteomes" id="UP000244224">
    <property type="component" value="Unassembled WGS sequence"/>
</dbReference>
<dbReference type="AlphaFoldDB" id="A0A2T6ABE4"/>
<name>A0A2T6ABE4_9RHOB</name>
<dbReference type="EMBL" id="QBKP01000032">
    <property type="protein sequence ID" value="PTX41145.1"/>
    <property type="molecule type" value="Genomic_DNA"/>
</dbReference>
<gene>
    <name evidence="1" type="ORF">C8N34_1323</name>
</gene>
<dbReference type="RefSeq" id="WP_108130840.1">
    <property type="nucleotide sequence ID" value="NZ_QBKP01000032.1"/>
</dbReference>
<evidence type="ECO:0000313" key="2">
    <source>
        <dbReference type="Proteomes" id="UP000244224"/>
    </source>
</evidence>
<proteinExistence type="predicted"/>
<organism evidence="1 2">
    <name type="scientific">Gemmobacter caeni</name>
    <dbReference type="NCBI Taxonomy" id="589035"/>
    <lineage>
        <taxon>Bacteria</taxon>
        <taxon>Pseudomonadati</taxon>
        <taxon>Pseudomonadota</taxon>
        <taxon>Alphaproteobacteria</taxon>
        <taxon>Rhodobacterales</taxon>
        <taxon>Paracoccaceae</taxon>
        <taxon>Gemmobacter</taxon>
    </lineage>
</organism>
<evidence type="ECO:0000313" key="1">
    <source>
        <dbReference type="EMBL" id="PTX41145.1"/>
    </source>
</evidence>